<dbReference type="InterPro" id="IPR007568">
    <property type="entry name" value="RTA1"/>
</dbReference>
<evidence type="ECO:0000256" key="3">
    <source>
        <dbReference type="ARBA" id="ARBA00022989"/>
    </source>
</evidence>
<dbReference type="EMBL" id="LAVV01007207">
    <property type="protein sequence ID" value="KNZ56728.1"/>
    <property type="molecule type" value="Genomic_DNA"/>
</dbReference>
<proteinExistence type="predicted"/>
<evidence type="ECO:0000313" key="7">
    <source>
        <dbReference type="EMBL" id="KNZ56728.1"/>
    </source>
</evidence>
<dbReference type="Pfam" id="PF04479">
    <property type="entry name" value="RTA1"/>
    <property type="match status" value="1"/>
</dbReference>
<keyword evidence="2 6" id="KW-0812">Transmembrane</keyword>
<keyword evidence="3 6" id="KW-1133">Transmembrane helix</keyword>
<gene>
    <name evidence="7" type="ORF">VP01_2333g4</name>
</gene>
<organism evidence="7 8">
    <name type="scientific">Puccinia sorghi</name>
    <dbReference type="NCBI Taxonomy" id="27349"/>
    <lineage>
        <taxon>Eukaryota</taxon>
        <taxon>Fungi</taxon>
        <taxon>Dikarya</taxon>
        <taxon>Basidiomycota</taxon>
        <taxon>Pucciniomycotina</taxon>
        <taxon>Pucciniomycetes</taxon>
        <taxon>Pucciniales</taxon>
        <taxon>Pucciniaceae</taxon>
        <taxon>Puccinia</taxon>
    </lineage>
</organism>
<dbReference type="GO" id="GO:0016020">
    <property type="term" value="C:membrane"/>
    <property type="evidence" value="ECO:0007669"/>
    <property type="project" value="UniProtKB-SubCell"/>
</dbReference>
<feature type="transmembrane region" description="Helical" evidence="6">
    <location>
        <begin position="286"/>
        <end position="306"/>
    </location>
</feature>
<keyword evidence="8" id="KW-1185">Reference proteome</keyword>
<feature type="region of interest" description="Disordered" evidence="5">
    <location>
        <begin position="385"/>
        <end position="430"/>
    </location>
</feature>
<evidence type="ECO:0000256" key="5">
    <source>
        <dbReference type="SAM" id="MobiDB-lite"/>
    </source>
</evidence>
<dbReference type="PANTHER" id="PTHR31465">
    <property type="entry name" value="PROTEIN RTA1-RELATED"/>
    <property type="match status" value="1"/>
</dbReference>
<evidence type="ECO:0000313" key="8">
    <source>
        <dbReference type="Proteomes" id="UP000037035"/>
    </source>
</evidence>
<dbReference type="AlphaFoldDB" id="A0A0L6V7J2"/>
<name>A0A0L6V7J2_9BASI</name>
<dbReference type="Proteomes" id="UP000037035">
    <property type="component" value="Unassembled WGS sequence"/>
</dbReference>
<evidence type="ECO:0000256" key="1">
    <source>
        <dbReference type="ARBA" id="ARBA00004141"/>
    </source>
</evidence>
<feature type="transmembrane region" description="Helical" evidence="6">
    <location>
        <begin position="254"/>
        <end position="274"/>
    </location>
</feature>
<accession>A0A0L6V7J2</accession>
<feature type="transmembrane region" description="Helical" evidence="6">
    <location>
        <begin position="66"/>
        <end position="87"/>
    </location>
</feature>
<evidence type="ECO:0000256" key="6">
    <source>
        <dbReference type="SAM" id="Phobius"/>
    </source>
</evidence>
<dbReference type="STRING" id="27349.A0A0L6V7J2"/>
<feature type="region of interest" description="Disordered" evidence="5">
    <location>
        <begin position="525"/>
        <end position="544"/>
    </location>
</feature>
<feature type="transmembrane region" description="Helical" evidence="6">
    <location>
        <begin position="107"/>
        <end position="129"/>
    </location>
</feature>
<comment type="caution">
    <text evidence="7">The sequence shown here is derived from an EMBL/GenBank/DDBJ whole genome shotgun (WGS) entry which is preliminary data.</text>
</comment>
<dbReference type="OrthoDB" id="2506431at2759"/>
<protein>
    <submittedName>
        <fullName evidence="7">Uncharacterized protein</fullName>
    </submittedName>
</protein>
<evidence type="ECO:0000256" key="4">
    <source>
        <dbReference type="ARBA" id="ARBA00023136"/>
    </source>
</evidence>
<sequence length="544" mass="60148">MEPDAFLRSFSASLCMQPPQLKEPSPVRLAMSDFTTSMTLPSVQVIPPGDLQDFWNFKHSLVNANLPLLACSLFFTCAVTHLCIALITKVRLTSIQSSQSPLPLRRLYMLPLTAGCILEIVGEIFKVICVISTPASMALNYYVLYSIVTDLTPCLFLTSIGWMVRRMMSGSAPSQFSWPARAVSHQIITLGIGAFGLQSYGLLVQSNPSLTQYWRLGNMVMVAGLAIEVLNILLRINVIAHQQSSPNFSALAKVAAGSVGFILIRSLSRIILHLRNEQLEPFRNELLIFLLEGLPLALCALFLIILHPCRYDGGIPEQTPSFFSPENLQAGAAGSEMQESSNVPIGPSFSHFDQEDMGPFWTIPLSPHQSPHGKRSSIHVRLPESDGLHGCPSSPPLHPHHVAHRSSLSKSEYEPAGMTSRMESSCPAEPHTHLARLTQPNRANAEFALAPNKIGVRRRTQSAVLSFDENPPGINEFHQDRTENTRQSPLEAYSISSYYDDASKNFAKDWAAEMFKDRNLETSLGPWDEESVYSTEESGKESRS</sequence>
<feature type="transmembrane region" description="Helical" evidence="6">
    <location>
        <begin position="216"/>
        <end position="234"/>
    </location>
</feature>
<dbReference type="PANTHER" id="PTHR31465:SF1">
    <property type="entry name" value="PROTEIN RTA1-RELATED"/>
    <property type="match status" value="1"/>
</dbReference>
<keyword evidence="4 6" id="KW-0472">Membrane</keyword>
<feature type="transmembrane region" description="Helical" evidence="6">
    <location>
        <begin position="183"/>
        <end position="204"/>
    </location>
</feature>
<reference evidence="7 8" key="1">
    <citation type="submission" date="2015-08" db="EMBL/GenBank/DDBJ databases">
        <title>Next Generation Sequencing and Analysis of the Genome of Puccinia sorghi L Schw, the Causal Agent of Maize Common Rust.</title>
        <authorList>
            <person name="Rochi L."/>
            <person name="Burguener G."/>
            <person name="Darino M."/>
            <person name="Turjanski A."/>
            <person name="Kreff E."/>
            <person name="Dieguez M.J."/>
            <person name="Sacco F."/>
        </authorList>
    </citation>
    <scope>NUCLEOTIDE SEQUENCE [LARGE SCALE GENOMIC DNA]</scope>
    <source>
        <strain evidence="7 8">RO10H11247</strain>
    </source>
</reference>
<dbReference type="VEuPathDB" id="FungiDB:VP01_2333g4"/>
<evidence type="ECO:0000256" key="2">
    <source>
        <dbReference type="ARBA" id="ARBA00022692"/>
    </source>
</evidence>
<comment type="subcellular location">
    <subcellularLocation>
        <location evidence="1">Membrane</location>
        <topology evidence="1">Multi-pass membrane protein</topology>
    </subcellularLocation>
</comment>
<feature type="transmembrane region" description="Helical" evidence="6">
    <location>
        <begin position="141"/>
        <end position="163"/>
    </location>
</feature>